<comment type="similarity">
    <text evidence="8">Belongs to the DEAD box helicase family.</text>
</comment>
<dbReference type="InterPro" id="IPR014001">
    <property type="entry name" value="Helicase_ATP-bd"/>
</dbReference>
<dbReference type="PROSITE" id="PS00039">
    <property type="entry name" value="DEAD_ATP_HELICASE"/>
    <property type="match status" value="1"/>
</dbReference>
<keyword evidence="5 8" id="KW-0067">ATP-binding</keyword>
<evidence type="ECO:0000259" key="10">
    <source>
        <dbReference type="PROSITE" id="PS51192"/>
    </source>
</evidence>
<dbReference type="Pfam" id="PF00271">
    <property type="entry name" value="Helicase_C"/>
    <property type="match status" value="1"/>
</dbReference>
<evidence type="ECO:0000259" key="11">
    <source>
        <dbReference type="PROSITE" id="PS51194"/>
    </source>
</evidence>
<dbReference type="SMART" id="SM00490">
    <property type="entry name" value="HELICc"/>
    <property type="match status" value="1"/>
</dbReference>
<dbReference type="InterPro" id="IPR001650">
    <property type="entry name" value="Helicase_C-like"/>
</dbReference>
<feature type="compositionally biased region" description="Low complexity" evidence="9">
    <location>
        <begin position="103"/>
        <end position="120"/>
    </location>
</feature>
<evidence type="ECO:0000256" key="8">
    <source>
        <dbReference type="RuleBase" id="RU000492"/>
    </source>
</evidence>
<feature type="compositionally biased region" description="Polar residues" evidence="9">
    <location>
        <begin position="740"/>
        <end position="754"/>
    </location>
</feature>
<dbReference type="GeneID" id="14497762"/>
<dbReference type="GO" id="GO:0002151">
    <property type="term" value="F:G-quadruplex RNA binding"/>
    <property type="evidence" value="ECO:0007669"/>
    <property type="project" value="EnsemblFungi"/>
</dbReference>
<name>I2H8A3_HENB6</name>
<dbReference type="eggNOG" id="KOG0342">
    <property type="taxonomic scope" value="Eukaryota"/>
</dbReference>
<dbReference type="RefSeq" id="XP_004182124.1">
    <property type="nucleotide sequence ID" value="XM_004182076.1"/>
</dbReference>
<dbReference type="SMART" id="SM00487">
    <property type="entry name" value="DEXDc"/>
    <property type="match status" value="1"/>
</dbReference>
<dbReference type="OMA" id="AHEKIDQ"/>
<dbReference type="GO" id="GO:0070125">
    <property type="term" value="P:mitochondrial translational elongation"/>
    <property type="evidence" value="ECO:0007669"/>
    <property type="project" value="EnsemblFungi"/>
</dbReference>
<keyword evidence="13" id="KW-1185">Reference proteome</keyword>
<dbReference type="OrthoDB" id="193716at2759"/>
<dbReference type="GO" id="GO:0000963">
    <property type="term" value="P:mitochondrial RNA processing"/>
    <property type="evidence" value="ECO:0007669"/>
    <property type="project" value="EnsemblFungi"/>
</dbReference>
<dbReference type="GO" id="GO:0006392">
    <property type="term" value="P:transcription elongation by mitochondrial RNA polymerase"/>
    <property type="evidence" value="ECO:0007669"/>
    <property type="project" value="EnsemblFungi"/>
</dbReference>
<evidence type="ECO:0000256" key="7">
    <source>
        <dbReference type="ARBA" id="ARBA00047984"/>
    </source>
</evidence>
<evidence type="ECO:0000313" key="12">
    <source>
        <dbReference type="EMBL" id="CCH62605.1"/>
    </source>
</evidence>
<dbReference type="KEGG" id="tbl:TBLA_0H03240"/>
<keyword evidence="3 8" id="KW-0378">Hydrolase</keyword>
<dbReference type="GO" id="GO:0000373">
    <property type="term" value="P:Group II intron splicing"/>
    <property type="evidence" value="ECO:0007669"/>
    <property type="project" value="EnsemblFungi"/>
</dbReference>
<dbReference type="InterPro" id="IPR050079">
    <property type="entry name" value="DEAD_box_RNA_helicase"/>
</dbReference>
<feature type="domain" description="Helicase C-terminal" evidence="11">
    <location>
        <begin position="455"/>
        <end position="606"/>
    </location>
</feature>
<protein>
    <recommendedName>
        <fullName evidence="1">RNA helicase</fullName>
        <ecNumber evidence="1">3.6.4.13</ecNumber>
    </recommendedName>
</protein>
<dbReference type="InterPro" id="IPR027417">
    <property type="entry name" value="P-loop_NTPase"/>
</dbReference>
<dbReference type="GO" id="GO:0034337">
    <property type="term" value="P:RNA folding"/>
    <property type="evidence" value="ECO:0007669"/>
    <property type="project" value="EnsemblFungi"/>
</dbReference>
<dbReference type="Proteomes" id="UP000002866">
    <property type="component" value="Chromosome 8"/>
</dbReference>
<accession>I2H8A3</accession>
<comment type="catalytic activity">
    <reaction evidence="7">
        <text>ATP + H2O = ADP + phosphate + H(+)</text>
        <dbReference type="Rhea" id="RHEA:13065"/>
        <dbReference type="ChEBI" id="CHEBI:15377"/>
        <dbReference type="ChEBI" id="CHEBI:15378"/>
        <dbReference type="ChEBI" id="CHEBI:30616"/>
        <dbReference type="ChEBI" id="CHEBI:43474"/>
        <dbReference type="ChEBI" id="CHEBI:456216"/>
        <dbReference type="EC" id="3.6.4.13"/>
    </reaction>
</comment>
<dbReference type="CDD" id="cd18787">
    <property type="entry name" value="SF2_C_DEAD"/>
    <property type="match status" value="1"/>
</dbReference>
<feature type="region of interest" description="Disordered" evidence="9">
    <location>
        <begin position="48"/>
        <end position="120"/>
    </location>
</feature>
<dbReference type="SUPFAM" id="SSF52540">
    <property type="entry name" value="P-loop containing nucleoside triphosphate hydrolases"/>
    <property type="match status" value="2"/>
</dbReference>
<feature type="region of interest" description="Disordered" evidence="9">
    <location>
        <begin position="714"/>
        <end position="767"/>
    </location>
</feature>
<keyword evidence="2 8" id="KW-0547">Nucleotide-binding</keyword>
<dbReference type="Gene3D" id="3.40.50.300">
    <property type="entry name" value="P-loop containing nucleotide triphosphate hydrolases"/>
    <property type="match status" value="2"/>
</dbReference>
<evidence type="ECO:0000256" key="3">
    <source>
        <dbReference type="ARBA" id="ARBA00022801"/>
    </source>
</evidence>
<dbReference type="InterPro" id="IPR011545">
    <property type="entry name" value="DEAD/DEAH_box_helicase_dom"/>
</dbReference>
<dbReference type="AlphaFoldDB" id="I2H8A3"/>
<dbReference type="STRING" id="1071380.I2H8A3"/>
<dbReference type="InterPro" id="IPR000629">
    <property type="entry name" value="RNA-helicase_DEAD-box_CS"/>
</dbReference>
<dbReference type="GO" id="GO:0033592">
    <property type="term" value="F:RNA strand annealing activity"/>
    <property type="evidence" value="ECO:0007669"/>
    <property type="project" value="EnsemblFungi"/>
</dbReference>
<dbReference type="PROSITE" id="PS51194">
    <property type="entry name" value="HELICASE_CTER"/>
    <property type="match status" value="1"/>
</dbReference>
<evidence type="ECO:0000313" key="13">
    <source>
        <dbReference type="Proteomes" id="UP000002866"/>
    </source>
</evidence>
<dbReference type="PANTHER" id="PTHR47959">
    <property type="entry name" value="ATP-DEPENDENT RNA HELICASE RHLE-RELATED"/>
    <property type="match status" value="1"/>
</dbReference>
<organism evidence="12 13">
    <name type="scientific">Henningerozyma blattae (strain ATCC 34711 / CBS 6284 / DSM 70876 / NBRC 10599 / NRRL Y-10934 / UCD 77-7)</name>
    <name type="common">Yeast</name>
    <name type="synonym">Tetrapisispora blattae</name>
    <dbReference type="NCBI Taxonomy" id="1071380"/>
    <lineage>
        <taxon>Eukaryota</taxon>
        <taxon>Fungi</taxon>
        <taxon>Dikarya</taxon>
        <taxon>Ascomycota</taxon>
        <taxon>Saccharomycotina</taxon>
        <taxon>Saccharomycetes</taxon>
        <taxon>Saccharomycetales</taxon>
        <taxon>Saccharomycetaceae</taxon>
        <taxon>Henningerozyma</taxon>
    </lineage>
</organism>
<feature type="compositionally biased region" description="Polar residues" evidence="9">
    <location>
        <begin position="714"/>
        <end position="723"/>
    </location>
</feature>
<keyword evidence="6" id="KW-0694">RNA-binding</keyword>
<evidence type="ECO:0000256" key="6">
    <source>
        <dbReference type="ARBA" id="ARBA00022884"/>
    </source>
</evidence>
<dbReference type="InParanoid" id="I2H8A3"/>
<dbReference type="PANTHER" id="PTHR47959:SF1">
    <property type="entry name" value="ATP-DEPENDENT RNA HELICASE DBPA"/>
    <property type="match status" value="1"/>
</dbReference>
<reference evidence="12 13" key="1">
    <citation type="journal article" date="2011" name="Proc. Natl. Acad. Sci. U.S.A.">
        <title>Evolutionary erosion of yeast sex chromosomes by mating-type switching accidents.</title>
        <authorList>
            <person name="Gordon J.L."/>
            <person name="Armisen D."/>
            <person name="Proux-Wera E."/>
            <person name="Oheigeartaigh S.S."/>
            <person name="Byrne K.P."/>
            <person name="Wolfe K.H."/>
        </authorList>
    </citation>
    <scope>NUCLEOTIDE SEQUENCE [LARGE SCALE GENOMIC DNA]</scope>
    <source>
        <strain evidence="13">ATCC 34711 / CBS 6284 / DSM 70876 / NBRC 10599 / NRRL Y-10934 / UCD 77-7</strain>
    </source>
</reference>
<dbReference type="GO" id="GO:0070124">
    <property type="term" value="P:mitochondrial translational initiation"/>
    <property type="evidence" value="ECO:0007669"/>
    <property type="project" value="EnsemblFungi"/>
</dbReference>
<dbReference type="GO" id="GO:0005524">
    <property type="term" value="F:ATP binding"/>
    <property type="evidence" value="ECO:0007669"/>
    <property type="project" value="UniProtKB-KW"/>
</dbReference>
<feature type="domain" description="Helicase ATP-binding" evidence="10">
    <location>
        <begin position="196"/>
        <end position="381"/>
    </location>
</feature>
<dbReference type="FunCoup" id="I2H8A3">
    <property type="interactions" value="241"/>
</dbReference>
<dbReference type="GO" id="GO:0051880">
    <property type="term" value="F:G-quadruplex DNA binding"/>
    <property type="evidence" value="ECO:0007669"/>
    <property type="project" value="EnsemblFungi"/>
</dbReference>
<dbReference type="PROSITE" id="PS51192">
    <property type="entry name" value="HELICASE_ATP_BIND_1"/>
    <property type="match status" value="1"/>
</dbReference>
<dbReference type="GO" id="GO:0000372">
    <property type="term" value="P:Group I intron splicing"/>
    <property type="evidence" value="ECO:0007669"/>
    <property type="project" value="EnsemblFungi"/>
</dbReference>
<proteinExistence type="inferred from homology"/>
<dbReference type="GO" id="GO:0016787">
    <property type="term" value="F:hydrolase activity"/>
    <property type="evidence" value="ECO:0007669"/>
    <property type="project" value="UniProtKB-KW"/>
</dbReference>
<evidence type="ECO:0000256" key="1">
    <source>
        <dbReference type="ARBA" id="ARBA00012552"/>
    </source>
</evidence>
<evidence type="ECO:0000256" key="2">
    <source>
        <dbReference type="ARBA" id="ARBA00022741"/>
    </source>
</evidence>
<gene>
    <name evidence="12" type="primary">TBLA0H03240</name>
    <name evidence="12" type="ORF">TBLA_0H03240</name>
</gene>
<sequence length="767" mass="87322">MLSQYFKVSRVSMALKPSSLVHVRSTQPCALPSGIITLARSYHNNEGANNANYGNSYQREGNTNRRGHWKKNNQDNYNRIKFDSNNYDRNSVNRDNFNRDNYSRNNYSRNNYDGKNYGNNNYGKKKIMSPDSNDSSITFNKKKFSKLVVVPKDENTAEITLDQLLEDKVIDKKLFTAVHRLGFKSLTPVQQKTIKPILKDSGNDVIARAKTGTGKTFAFLLPLFQKLIESPNSAMVKSVIMAPTRDLALQIEQEILKLYKNNSALRQYNCLSIVGGTNYSYSLQRLHRERPNIIVATPGRMLAVLSDFGDKFFSEVDFKVLDEADRLLEIGFKEDLVAISNSLDSVNSNGADHIRTLLFSATLDDKVQTLANDIMNKEECLFLDTIDKNEPEAHENINQNLVVSDAFSHSIYAVIEHIRSRLHPTELPIAEVTTEEETKVEAGVESVEETEVITKATKPFDKHDTQNYKAILFTPTVKCTKFLSQLIKREFQIEGIPIYEFHGKIDQNRRTRIVEKFKRANSGILVCTDVGARGMDFPNVQEVLQLGVPSELSNYVHRIGRTARAGKKGISTAFLSKDELPFVRCLEKSKKIYIENQVDYVPNESIISAVESKLISPEDLSNVFVSLLSFYKSVVGEYGLKELRVLTEIAKSFGSLFKDPKMKIQISSGSQLSRLGFTRIENYFDTSGNHERSFYGTSLDEDFLGGNYDDNGHNNRFNSRGFSNDNNRYRDNNHNYRRNTSFNKNNKSRYSNNMQKRRQGSSPRIED</sequence>
<dbReference type="GO" id="GO:0005761">
    <property type="term" value="C:mitochondrial ribosome"/>
    <property type="evidence" value="ECO:0007669"/>
    <property type="project" value="EnsemblFungi"/>
</dbReference>
<dbReference type="EC" id="3.6.4.13" evidence="1"/>
<dbReference type="GO" id="GO:0006364">
    <property type="term" value="P:rRNA processing"/>
    <property type="evidence" value="ECO:0007669"/>
    <property type="project" value="UniProtKB-ARBA"/>
</dbReference>
<dbReference type="HOGENOM" id="CLU_003041_26_6_1"/>
<evidence type="ECO:0000256" key="5">
    <source>
        <dbReference type="ARBA" id="ARBA00022840"/>
    </source>
</evidence>
<dbReference type="Pfam" id="PF00270">
    <property type="entry name" value="DEAD"/>
    <property type="match status" value="1"/>
</dbReference>
<dbReference type="EMBL" id="HE806323">
    <property type="protein sequence ID" value="CCH62605.1"/>
    <property type="molecule type" value="Genomic_DNA"/>
</dbReference>
<keyword evidence="4 8" id="KW-0347">Helicase</keyword>
<dbReference type="GO" id="GO:0003724">
    <property type="term" value="F:RNA helicase activity"/>
    <property type="evidence" value="ECO:0007669"/>
    <property type="project" value="UniProtKB-EC"/>
</dbReference>
<evidence type="ECO:0000256" key="4">
    <source>
        <dbReference type="ARBA" id="ARBA00022806"/>
    </source>
</evidence>
<evidence type="ECO:0000256" key="9">
    <source>
        <dbReference type="SAM" id="MobiDB-lite"/>
    </source>
</evidence>
<dbReference type="GO" id="GO:0005829">
    <property type="term" value="C:cytosol"/>
    <property type="evidence" value="ECO:0007669"/>
    <property type="project" value="TreeGrafter"/>
</dbReference>